<name>A0A6J4PGA7_9ACTN</name>
<dbReference type="EMBL" id="CADCUY010000346">
    <property type="protein sequence ID" value="CAA9415457.1"/>
    <property type="molecule type" value="Genomic_DNA"/>
</dbReference>
<feature type="region of interest" description="Disordered" evidence="1">
    <location>
        <begin position="1"/>
        <end position="179"/>
    </location>
</feature>
<accession>A0A6J4PGA7</accession>
<protein>
    <submittedName>
        <fullName evidence="2">Histone acetyltransferase HPA2 and related acetyltransferases</fullName>
    </submittedName>
</protein>
<reference evidence="2" key="1">
    <citation type="submission" date="2020-02" db="EMBL/GenBank/DDBJ databases">
        <authorList>
            <person name="Meier V. D."/>
        </authorList>
    </citation>
    <scope>NUCLEOTIDE SEQUENCE</scope>
    <source>
        <strain evidence="2">AVDCRST_MAG35</strain>
    </source>
</reference>
<sequence length="179" mass="19540">APRRTGRRRRDGRDGPRARRVREGSGARAGHRRRPRRRAVRRRHGRAAGARPRRRGAHGRGLAGRRDGGLVPDVLDLDRPPRPVAGGPVRAPARAPAGHRPRSALRARGRLRRARLPPPGVVGARLERPGPGRVPLDRGAGAGRVDHLAARRRGPGPARGRHDGRADAAGPRRRYRRGV</sequence>
<feature type="compositionally biased region" description="Basic residues" evidence="1">
    <location>
        <begin position="1"/>
        <end position="10"/>
    </location>
</feature>
<keyword evidence="2" id="KW-0808">Transferase</keyword>
<feature type="compositionally biased region" description="Basic residues" evidence="1">
    <location>
        <begin position="29"/>
        <end position="58"/>
    </location>
</feature>
<gene>
    <name evidence="2" type="ORF">AVDCRST_MAG35-1679</name>
</gene>
<feature type="non-terminal residue" evidence="2">
    <location>
        <position position="1"/>
    </location>
</feature>
<dbReference type="GO" id="GO:0016740">
    <property type="term" value="F:transferase activity"/>
    <property type="evidence" value="ECO:0007669"/>
    <property type="project" value="UniProtKB-KW"/>
</dbReference>
<evidence type="ECO:0000313" key="2">
    <source>
        <dbReference type="EMBL" id="CAA9415457.1"/>
    </source>
</evidence>
<feature type="compositionally biased region" description="Low complexity" evidence="1">
    <location>
        <begin position="84"/>
        <end position="96"/>
    </location>
</feature>
<dbReference type="AlphaFoldDB" id="A0A6J4PGA7"/>
<feature type="compositionally biased region" description="Basic residues" evidence="1">
    <location>
        <begin position="97"/>
        <end position="115"/>
    </location>
</feature>
<proteinExistence type="predicted"/>
<feature type="non-terminal residue" evidence="2">
    <location>
        <position position="179"/>
    </location>
</feature>
<feature type="compositionally biased region" description="Basic and acidic residues" evidence="1">
    <location>
        <begin position="11"/>
        <end position="25"/>
    </location>
</feature>
<evidence type="ECO:0000256" key="1">
    <source>
        <dbReference type="SAM" id="MobiDB-lite"/>
    </source>
</evidence>
<organism evidence="2">
    <name type="scientific">uncultured Quadrisphaera sp</name>
    <dbReference type="NCBI Taxonomy" id="904978"/>
    <lineage>
        <taxon>Bacteria</taxon>
        <taxon>Bacillati</taxon>
        <taxon>Actinomycetota</taxon>
        <taxon>Actinomycetes</taxon>
        <taxon>Kineosporiales</taxon>
        <taxon>Kineosporiaceae</taxon>
        <taxon>Quadrisphaera</taxon>
        <taxon>environmental samples</taxon>
    </lineage>
</organism>